<dbReference type="PATRIC" id="fig|631454.5.peg.2343"/>
<evidence type="ECO:0000256" key="6">
    <source>
        <dbReference type="SAM" id="Phobius"/>
    </source>
</evidence>
<keyword evidence="4 6" id="KW-1133">Transmembrane helix</keyword>
<gene>
    <name evidence="8" type="ORF">N177_2375</name>
</gene>
<comment type="caution">
    <text evidence="8">The sequence shown here is derived from an EMBL/GenBank/DDBJ whole genome shotgun (WGS) entry which is preliminary data.</text>
</comment>
<keyword evidence="2" id="KW-1003">Cell membrane</keyword>
<feature type="transmembrane region" description="Helical" evidence="6">
    <location>
        <begin position="332"/>
        <end position="352"/>
    </location>
</feature>
<dbReference type="InterPro" id="IPR020846">
    <property type="entry name" value="MFS_dom"/>
</dbReference>
<feature type="transmembrane region" description="Helical" evidence="6">
    <location>
        <begin position="165"/>
        <end position="183"/>
    </location>
</feature>
<feature type="transmembrane region" description="Helical" evidence="6">
    <location>
        <begin position="204"/>
        <end position="228"/>
    </location>
</feature>
<dbReference type="InterPro" id="IPR050189">
    <property type="entry name" value="MFS_Efflux_Transporters"/>
</dbReference>
<dbReference type="InterPro" id="IPR036259">
    <property type="entry name" value="MFS_trans_sf"/>
</dbReference>
<proteinExistence type="predicted"/>
<keyword evidence="5 6" id="KW-0472">Membrane</keyword>
<comment type="subcellular location">
    <subcellularLocation>
        <location evidence="1">Cell membrane</location>
        <topology evidence="1">Multi-pass membrane protein</topology>
    </subcellularLocation>
</comment>
<organism evidence="8 9">
    <name type="scientific">Lutibaculum baratangense AMV1</name>
    <dbReference type="NCBI Taxonomy" id="631454"/>
    <lineage>
        <taxon>Bacteria</taxon>
        <taxon>Pseudomonadati</taxon>
        <taxon>Pseudomonadota</taxon>
        <taxon>Alphaproteobacteria</taxon>
        <taxon>Hyphomicrobiales</taxon>
        <taxon>Tepidamorphaceae</taxon>
        <taxon>Lutibaculum</taxon>
    </lineage>
</organism>
<dbReference type="InterPro" id="IPR011701">
    <property type="entry name" value="MFS"/>
</dbReference>
<dbReference type="GO" id="GO:0005886">
    <property type="term" value="C:plasma membrane"/>
    <property type="evidence" value="ECO:0007669"/>
    <property type="project" value="UniProtKB-SubCell"/>
</dbReference>
<feature type="transmembrane region" description="Helical" evidence="6">
    <location>
        <begin position="132"/>
        <end position="159"/>
    </location>
</feature>
<feature type="transmembrane region" description="Helical" evidence="6">
    <location>
        <begin position="274"/>
        <end position="293"/>
    </location>
</feature>
<evidence type="ECO:0000256" key="4">
    <source>
        <dbReference type="ARBA" id="ARBA00022989"/>
    </source>
</evidence>
<evidence type="ECO:0000313" key="9">
    <source>
        <dbReference type="Proteomes" id="UP000017819"/>
    </source>
</evidence>
<feature type="transmembrane region" description="Helical" evidence="6">
    <location>
        <begin position="97"/>
        <end position="120"/>
    </location>
</feature>
<evidence type="ECO:0000313" key="8">
    <source>
        <dbReference type="EMBL" id="ESR24541.1"/>
    </source>
</evidence>
<feature type="transmembrane region" description="Helical" evidence="6">
    <location>
        <begin position="73"/>
        <end position="91"/>
    </location>
</feature>
<dbReference type="AlphaFoldDB" id="V4REH8"/>
<dbReference type="EMBL" id="AWXZ01000031">
    <property type="protein sequence ID" value="ESR24541.1"/>
    <property type="molecule type" value="Genomic_DNA"/>
</dbReference>
<evidence type="ECO:0000256" key="1">
    <source>
        <dbReference type="ARBA" id="ARBA00004651"/>
    </source>
</evidence>
<dbReference type="PROSITE" id="PS50850">
    <property type="entry name" value="MFS"/>
    <property type="match status" value="1"/>
</dbReference>
<feature type="transmembrane region" description="Helical" evidence="6">
    <location>
        <begin position="299"/>
        <end position="320"/>
    </location>
</feature>
<dbReference type="Proteomes" id="UP000017819">
    <property type="component" value="Unassembled WGS sequence"/>
</dbReference>
<feature type="transmembrane region" description="Helical" evidence="6">
    <location>
        <begin position="240"/>
        <end position="262"/>
    </location>
</feature>
<feature type="transmembrane region" description="Helical" evidence="6">
    <location>
        <begin position="358"/>
        <end position="379"/>
    </location>
</feature>
<dbReference type="PANTHER" id="PTHR43124">
    <property type="entry name" value="PURINE EFFLUX PUMP PBUE"/>
    <property type="match status" value="1"/>
</dbReference>
<dbReference type="eggNOG" id="COG2814">
    <property type="taxonomic scope" value="Bacteria"/>
</dbReference>
<reference evidence="8 9" key="1">
    <citation type="journal article" date="2014" name="Genome Announc.">
        <title>Draft Genome Sequence of Lutibaculum baratangense Strain AMV1T, Isolated from a Mud Volcano in Andamans, India.</title>
        <authorList>
            <person name="Singh A."/>
            <person name="Sreenivas A."/>
            <person name="Sathyanarayana Reddy G."/>
            <person name="Pinnaka A.K."/>
            <person name="Shivaji S."/>
        </authorList>
    </citation>
    <scope>NUCLEOTIDE SEQUENCE [LARGE SCALE GENOMIC DNA]</scope>
    <source>
        <strain evidence="8 9">AMV1</strain>
    </source>
</reference>
<feature type="transmembrane region" description="Helical" evidence="6">
    <location>
        <begin position="43"/>
        <end position="61"/>
    </location>
</feature>
<dbReference type="PANTHER" id="PTHR43124:SF3">
    <property type="entry name" value="CHLORAMPHENICOL EFFLUX PUMP RV0191"/>
    <property type="match status" value="1"/>
</dbReference>
<keyword evidence="9" id="KW-1185">Reference proteome</keyword>
<evidence type="ECO:0000256" key="5">
    <source>
        <dbReference type="ARBA" id="ARBA00023136"/>
    </source>
</evidence>
<evidence type="ECO:0000259" key="7">
    <source>
        <dbReference type="PROSITE" id="PS50850"/>
    </source>
</evidence>
<keyword evidence="3 6" id="KW-0812">Transmembrane</keyword>
<name>V4REH8_9HYPH</name>
<dbReference type="Pfam" id="PF07690">
    <property type="entry name" value="MFS_1"/>
    <property type="match status" value="1"/>
</dbReference>
<sequence length="391" mass="39834">MTPFWKLSAAGFAATAITYGPARMGFGLFLPQFKSEFEISTQTGGLVSSLGFLGFFMGLLISQAMTNRRGPRLSIMAGLLAATVGMGAVAAAPNLAILSLGVLLAMSSAGFSWAPFNNVIHRKVEDGARPAALSLVSTGTALGIAAAGAAALLLGIGGISWRLCWAAFAIASALALLGNWMALREVAGTPQAGPAQQWRQLLQASAMPLLGIGLSYGVTSAIYISFAADRIAQAGGVSGLPASTSGSLVFICYGLFGLLGLLTGRLKEVLGLPWLLRLLMLSCALSLGLLALMPTSSVGVVASAGLQGIYVMMMSAVLAFWSERLFPALPSLSFTIVLLAVAAGSVLGPAAAGLASDALGGSPAFLGTAAIAAATAIAFRSRHIRERPEAD</sequence>
<evidence type="ECO:0000256" key="2">
    <source>
        <dbReference type="ARBA" id="ARBA00022475"/>
    </source>
</evidence>
<protein>
    <recommendedName>
        <fullName evidence="7">Major facilitator superfamily (MFS) profile domain-containing protein</fullName>
    </recommendedName>
</protein>
<feature type="domain" description="Major facilitator superfamily (MFS) profile" evidence="7">
    <location>
        <begin position="1"/>
        <end position="387"/>
    </location>
</feature>
<dbReference type="RefSeq" id="WP_023432504.1">
    <property type="nucleotide sequence ID" value="NZ_AWXZ01000031.1"/>
</dbReference>
<dbReference type="OrthoDB" id="2957247at2"/>
<evidence type="ECO:0000256" key="3">
    <source>
        <dbReference type="ARBA" id="ARBA00022692"/>
    </source>
</evidence>
<accession>V4REH8</accession>
<dbReference type="GO" id="GO:0022857">
    <property type="term" value="F:transmembrane transporter activity"/>
    <property type="evidence" value="ECO:0007669"/>
    <property type="project" value="InterPro"/>
</dbReference>
<dbReference type="SUPFAM" id="SSF103473">
    <property type="entry name" value="MFS general substrate transporter"/>
    <property type="match status" value="1"/>
</dbReference>
<dbReference type="STRING" id="631454.N177_2375"/>
<dbReference type="Gene3D" id="1.20.1250.20">
    <property type="entry name" value="MFS general substrate transporter like domains"/>
    <property type="match status" value="2"/>
</dbReference>